<evidence type="ECO:0000256" key="7">
    <source>
        <dbReference type="ARBA" id="ARBA00022723"/>
    </source>
</evidence>
<evidence type="ECO:0000256" key="19">
    <source>
        <dbReference type="ARBA" id="ARBA00035029"/>
    </source>
</evidence>
<dbReference type="SUPFAM" id="SSF81665">
    <property type="entry name" value="Calcium ATPase, transmembrane domain M"/>
    <property type="match status" value="1"/>
</dbReference>
<feature type="domain" description="Cation-transporting P-type ATPase N-terminal" evidence="24">
    <location>
        <begin position="39"/>
        <end position="113"/>
    </location>
</feature>
<comment type="catalytic activity">
    <reaction evidence="21">
        <text>Na(+)(in) + ATP + H2O = Na(+)(out) + ADP + phosphate + H(+)</text>
        <dbReference type="Rhea" id="RHEA:14633"/>
        <dbReference type="ChEBI" id="CHEBI:15377"/>
        <dbReference type="ChEBI" id="CHEBI:15378"/>
        <dbReference type="ChEBI" id="CHEBI:29101"/>
        <dbReference type="ChEBI" id="CHEBI:30616"/>
        <dbReference type="ChEBI" id="CHEBI:43474"/>
        <dbReference type="ChEBI" id="CHEBI:456216"/>
        <dbReference type="EC" id="7.2.2.3"/>
    </reaction>
    <physiologicalReaction direction="left-to-right" evidence="21">
        <dbReference type="Rhea" id="RHEA:14634"/>
    </physiologicalReaction>
</comment>
<dbReference type="GO" id="GO:0005886">
    <property type="term" value="C:plasma membrane"/>
    <property type="evidence" value="ECO:0007669"/>
    <property type="project" value="UniProtKB-SubCell"/>
</dbReference>
<organism evidence="25 26">
    <name type="scientific">Rhizoctonia solani 123E</name>
    <dbReference type="NCBI Taxonomy" id="1423351"/>
    <lineage>
        <taxon>Eukaryota</taxon>
        <taxon>Fungi</taxon>
        <taxon>Dikarya</taxon>
        <taxon>Basidiomycota</taxon>
        <taxon>Agaricomycotina</taxon>
        <taxon>Agaricomycetes</taxon>
        <taxon>Cantharellales</taxon>
        <taxon>Ceratobasidiaceae</taxon>
        <taxon>Rhizoctonia</taxon>
    </lineage>
</organism>
<feature type="transmembrane region" description="Helical" evidence="23">
    <location>
        <begin position="969"/>
        <end position="990"/>
    </location>
</feature>
<dbReference type="InterPro" id="IPR004014">
    <property type="entry name" value="ATPase_P-typ_cation-transptr_N"/>
</dbReference>
<evidence type="ECO:0000313" key="25">
    <source>
        <dbReference type="EMBL" id="KEP53374.1"/>
    </source>
</evidence>
<dbReference type="GO" id="GO:0005524">
    <property type="term" value="F:ATP binding"/>
    <property type="evidence" value="ECO:0007669"/>
    <property type="project" value="UniProtKB-KW"/>
</dbReference>
<keyword evidence="9" id="KW-0067">ATP-binding</keyword>
<dbReference type="Gene3D" id="1.20.1110.10">
    <property type="entry name" value="Calcium-transporting ATPase, transmembrane domain"/>
    <property type="match status" value="2"/>
</dbReference>
<evidence type="ECO:0000259" key="24">
    <source>
        <dbReference type="SMART" id="SM00831"/>
    </source>
</evidence>
<evidence type="ECO:0000256" key="6">
    <source>
        <dbReference type="ARBA" id="ARBA00022692"/>
    </source>
</evidence>
<evidence type="ECO:0000256" key="4">
    <source>
        <dbReference type="ARBA" id="ARBA00022475"/>
    </source>
</evidence>
<feature type="compositionally biased region" description="Basic and acidic residues" evidence="22">
    <location>
        <begin position="1117"/>
        <end position="1141"/>
    </location>
</feature>
<feature type="transmembrane region" description="Helical" evidence="23">
    <location>
        <begin position="1053"/>
        <end position="1072"/>
    </location>
</feature>
<dbReference type="InterPro" id="IPR008250">
    <property type="entry name" value="ATPase_P-typ_transduc_dom_A_sf"/>
</dbReference>
<dbReference type="GO" id="GO:0008554">
    <property type="term" value="F:P-type sodium transporter activity"/>
    <property type="evidence" value="ECO:0007669"/>
    <property type="project" value="UniProtKB-EC"/>
</dbReference>
<keyword evidence="7" id="KW-0479">Metal-binding</keyword>
<keyword evidence="10" id="KW-0460">Magnesium</keyword>
<comment type="subcellular location">
    <subcellularLocation>
        <location evidence="2">Cell membrane</location>
        <topology evidence="2">Multi-pass membrane protein</topology>
    </subcellularLocation>
</comment>
<dbReference type="SFLD" id="SFLDS00003">
    <property type="entry name" value="Haloacid_Dehalogenase"/>
    <property type="match status" value="1"/>
</dbReference>
<dbReference type="GO" id="GO:0006813">
    <property type="term" value="P:potassium ion transport"/>
    <property type="evidence" value="ECO:0007669"/>
    <property type="project" value="UniProtKB-KW"/>
</dbReference>
<keyword evidence="17" id="KW-0739">Sodium transport</keyword>
<dbReference type="SFLD" id="SFLDG00002">
    <property type="entry name" value="C1.7:_P-type_atpase_like"/>
    <property type="match status" value="1"/>
</dbReference>
<keyword evidence="6 23" id="KW-0812">Transmembrane</keyword>
<dbReference type="Pfam" id="PF00122">
    <property type="entry name" value="E1-E2_ATPase"/>
    <property type="match status" value="1"/>
</dbReference>
<dbReference type="GO" id="GO:0046872">
    <property type="term" value="F:metal ion binding"/>
    <property type="evidence" value="ECO:0007669"/>
    <property type="project" value="UniProtKB-KW"/>
</dbReference>
<dbReference type="Pfam" id="PF00690">
    <property type="entry name" value="Cation_ATPase_N"/>
    <property type="match status" value="1"/>
</dbReference>
<feature type="transmembrane region" description="Helical" evidence="23">
    <location>
        <begin position="845"/>
        <end position="867"/>
    </location>
</feature>
<dbReference type="Pfam" id="PF13246">
    <property type="entry name" value="Cation_ATPase"/>
    <property type="match status" value="1"/>
</dbReference>
<dbReference type="AlphaFoldDB" id="A0A074S2A5"/>
<dbReference type="InterPro" id="IPR023299">
    <property type="entry name" value="ATPase_P-typ_cyto_dom_N"/>
</dbReference>
<evidence type="ECO:0000313" key="26">
    <source>
        <dbReference type="Proteomes" id="UP000027456"/>
    </source>
</evidence>
<evidence type="ECO:0000256" key="18">
    <source>
        <dbReference type="ARBA" id="ARBA00035017"/>
    </source>
</evidence>
<evidence type="ECO:0000256" key="1">
    <source>
        <dbReference type="ARBA" id="ARBA00001946"/>
    </source>
</evidence>
<evidence type="ECO:0000256" key="17">
    <source>
        <dbReference type="ARBA" id="ARBA00023201"/>
    </source>
</evidence>
<dbReference type="NCBIfam" id="TIGR01494">
    <property type="entry name" value="ATPase_P-type"/>
    <property type="match status" value="3"/>
</dbReference>
<dbReference type="SFLD" id="SFLDF00027">
    <property type="entry name" value="p-type_atpase"/>
    <property type="match status" value="1"/>
</dbReference>
<dbReference type="FunFam" id="3.40.50.1000:FF:000028">
    <property type="entry name" value="Calcium-transporting P-type ATPase, putative"/>
    <property type="match status" value="1"/>
</dbReference>
<dbReference type="InterPro" id="IPR044492">
    <property type="entry name" value="P_typ_ATPase_HD_dom"/>
</dbReference>
<feature type="transmembrane region" description="Helical" evidence="23">
    <location>
        <begin position="1011"/>
        <end position="1033"/>
    </location>
</feature>
<dbReference type="EMBL" id="AZST01000063">
    <property type="protein sequence ID" value="KEP53374.1"/>
    <property type="molecule type" value="Genomic_DNA"/>
</dbReference>
<evidence type="ECO:0000256" key="13">
    <source>
        <dbReference type="ARBA" id="ARBA00022989"/>
    </source>
</evidence>
<keyword evidence="3" id="KW-0813">Transport</keyword>
<keyword evidence="14" id="KW-0915">Sodium</keyword>
<dbReference type="InterPro" id="IPR006068">
    <property type="entry name" value="ATPase_P-typ_cation-transptr_C"/>
</dbReference>
<evidence type="ECO:0000256" key="10">
    <source>
        <dbReference type="ARBA" id="ARBA00022842"/>
    </source>
</evidence>
<evidence type="ECO:0000256" key="20">
    <source>
        <dbReference type="ARBA" id="ARBA00048599"/>
    </source>
</evidence>
<dbReference type="NCBIfam" id="TIGR01523">
    <property type="entry name" value="ATPase-IID_K-Na"/>
    <property type="match status" value="1"/>
</dbReference>
<evidence type="ECO:0000256" key="22">
    <source>
        <dbReference type="SAM" id="MobiDB-lite"/>
    </source>
</evidence>
<comment type="caution">
    <text evidence="25">The sequence shown here is derived from an EMBL/GenBank/DDBJ whole genome shotgun (WGS) entry which is preliminary data.</text>
</comment>
<keyword evidence="26" id="KW-1185">Reference proteome</keyword>
<evidence type="ECO:0000256" key="5">
    <source>
        <dbReference type="ARBA" id="ARBA00022538"/>
    </source>
</evidence>
<dbReference type="PANTHER" id="PTHR42861">
    <property type="entry name" value="CALCIUM-TRANSPORTING ATPASE"/>
    <property type="match status" value="1"/>
</dbReference>
<evidence type="ECO:0000256" key="9">
    <source>
        <dbReference type="ARBA" id="ARBA00022840"/>
    </source>
</evidence>
<dbReference type="SUPFAM" id="SSF81653">
    <property type="entry name" value="Calcium ATPase, transduction domain A"/>
    <property type="match status" value="1"/>
</dbReference>
<comment type="similarity">
    <text evidence="18">Belongs to the cation transport ATPase (P-type) (TC 3.A.3) family. Type IID subfamily.</text>
</comment>
<keyword evidence="12" id="KW-1278">Translocase</keyword>
<reference evidence="25 26" key="1">
    <citation type="submission" date="2013-12" db="EMBL/GenBank/DDBJ databases">
        <authorList>
            <person name="Cubeta M."/>
            <person name="Pakala S."/>
            <person name="Fedorova N."/>
            <person name="Thomas E."/>
            <person name="Dean R."/>
            <person name="Jabaji S."/>
            <person name="Neate S."/>
            <person name="Toda T."/>
            <person name="Tavantzis S."/>
            <person name="Vilgalys R."/>
            <person name="Bharathan N."/>
            <person name="Pakala S."/>
            <person name="Losada L.S."/>
            <person name="Zafar N."/>
            <person name="Nierman W."/>
        </authorList>
    </citation>
    <scope>NUCLEOTIDE SEQUENCE [LARGE SCALE GENOMIC DNA]</scope>
    <source>
        <strain evidence="25 26">123E</strain>
    </source>
</reference>
<feature type="region of interest" description="Disordered" evidence="22">
    <location>
        <begin position="1092"/>
        <end position="1141"/>
    </location>
</feature>
<proteinExistence type="inferred from homology"/>
<evidence type="ECO:0000256" key="16">
    <source>
        <dbReference type="ARBA" id="ARBA00023136"/>
    </source>
</evidence>
<dbReference type="FunFam" id="1.20.1110.10:FF:000015">
    <property type="entry name" value="Sodium ion P-type ATPase"/>
    <property type="match status" value="1"/>
</dbReference>
<dbReference type="InterPro" id="IPR018303">
    <property type="entry name" value="ATPase_P-typ_P_site"/>
</dbReference>
<dbReference type="InterPro" id="IPR001757">
    <property type="entry name" value="P_typ_ATPase"/>
</dbReference>
<evidence type="ECO:0000256" key="12">
    <source>
        <dbReference type="ARBA" id="ARBA00022967"/>
    </source>
</evidence>
<evidence type="ECO:0000256" key="3">
    <source>
        <dbReference type="ARBA" id="ARBA00022448"/>
    </source>
</evidence>
<dbReference type="GO" id="GO:0016887">
    <property type="term" value="F:ATP hydrolysis activity"/>
    <property type="evidence" value="ECO:0007669"/>
    <property type="project" value="InterPro"/>
</dbReference>
<dbReference type="Pfam" id="PF00689">
    <property type="entry name" value="Cation_ATPase_C"/>
    <property type="match status" value="1"/>
</dbReference>
<accession>A0A074S2A5</accession>
<keyword evidence="13 23" id="KW-1133">Transmembrane helix</keyword>
<evidence type="ECO:0000256" key="23">
    <source>
        <dbReference type="SAM" id="Phobius"/>
    </source>
</evidence>
<gene>
    <name evidence="25" type="ORF">V565_031680</name>
</gene>
<dbReference type="EC" id="7.2.2.3" evidence="19"/>
<feature type="region of interest" description="Disordered" evidence="22">
    <location>
        <begin position="220"/>
        <end position="241"/>
    </location>
</feature>
<dbReference type="SUPFAM" id="SSF81660">
    <property type="entry name" value="Metal cation-transporting ATPase, ATP-binding domain N"/>
    <property type="match status" value="1"/>
</dbReference>
<dbReference type="Gene3D" id="2.70.150.10">
    <property type="entry name" value="Calcium-transporting ATPase, cytoplasmic transduction domain A"/>
    <property type="match status" value="1"/>
</dbReference>
<dbReference type="PRINTS" id="PR00119">
    <property type="entry name" value="CATATPASE"/>
</dbReference>
<keyword evidence="8" id="KW-0547">Nucleotide-binding</keyword>
<keyword evidence="16 23" id="KW-0472">Membrane</keyword>
<name>A0A074S2A5_9AGAM</name>
<feature type="transmembrane region" description="Helical" evidence="23">
    <location>
        <begin position="330"/>
        <end position="351"/>
    </location>
</feature>
<keyword evidence="11" id="KW-0630">Potassium</keyword>
<evidence type="ECO:0000256" key="11">
    <source>
        <dbReference type="ARBA" id="ARBA00022958"/>
    </source>
</evidence>
<evidence type="ECO:0000256" key="21">
    <source>
        <dbReference type="ARBA" id="ARBA00049499"/>
    </source>
</evidence>
<dbReference type="SUPFAM" id="SSF56784">
    <property type="entry name" value="HAD-like"/>
    <property type="match status" value="1"/>
</dbReference>
<keyword evidence="15" id="KW-0406">Ion transport</keyword>
<evidence type="ECO:0000256" key="14">
    <source>
        <dbReference type="ARBA" id="ARBA00023053"/>
    </source>
</evidence>
<feature type="transmembrane region" description="Helical" evidence="23">
    <location>
        <begin position="927"/>
        <end position="949"/>
    </location>
</feature>
<dbReference type="PRINTS" id="PR00120">
    <property type="entry name" value="HATPASE"/>
</dbReference>
<dbReference type="PROSITE" id="PS00154">
    <property type="entry name" value="ATPASE_E1_E2"/>
    <property type="match status" value="1"/>
</dbReference>
<evidence type="ECO:0000256" key="15">
    <source>
        <dbReference type="ARBA" id="ARBA00023065"/>
    </source>
</evidence>
<feature type="compositionally biased region" description="Low complexity" evidence="22">
    <location>
        <begin position="1105"/>
        <end position="1115"/>
    </location>
</feature>
<evidence type="ECO:0000256" key="8">
    <source>
        <dbReference type="ARBA" id="ARBA00022741"/>
    </source>
</evidence>
<dbReference type="HOGENOM" id="CLU_002360_3_3_1"/>
<sequence length="1141" mass="123617">MGLFTRKRFGKSYTIDERAANAQGKQQQPQPGQIPLSERAHLLDSAAIIRKLRSSEHDGLTNEEAERRLEEYGENALDDEGGVSAIKVLIRQMANALTLVLVAACALSWGVQDWIEGAVITAVIILNVTVGFIQEYKAEKTMDSLRSLSSPTAIVIRGGEAQTVPSRHVVPGDIVMVKLGDVVPADMRVISSANVECDEALLTGEALPVTKVVYRLRNGADRKPPADDSAGPDPDHVHSDGDVGVGDRINMLFSSANVVKGRATGIVVATGMGTQVGAIATAMKKKKTSRVPKTTGDGQKIGWNKRAKEHIMVFLGLRSGTPLQIKLSKLAYILFICAIILAIIVFSVAKFNVTNEVAIYAIALGIAIIPESLIAVLTITMAAGTSRMAKQHVIVRKLNALEALGGVTDVCSDKTGTLTQGKMIVRNLWIGSSQVDNNEKISGSGSGQGSRTFSVEAGSEALRPEGRIFENIPGEPEDEKIIRPGSLDSGLRAIVECASLCNVATIAQNKEGVWKSTGDPTEVALQVLAHKLQLGRPKLARVQSEEEDEEGIEVDDKRDGRRYRLLVEYPFDSDLKRMSVIYADRERPNENLVLLKGAVENVLAASTTCLENPSTGIENTAPLTEAFRAATMAKTEALAAQGLRVLALSARRVSTTGSSDGNPSREDTERDMTFLGLAGIYDPPRPESRDAVRACRAAGITVHMLTGDHAATAAAIAREIEIVGPDARVGGKDGQIMTAAEFDRLSDEEIDQLPELPLVIARCAPQTKVRMIEAGSRRRKYMAMTGDGVNDAPSLKLAPVGIAMGMGGSDVAKDASDLVLTDDNFDSIRSAIGEGRRIFDNIQRFVLHLLTTNVAEVLLLVIGLCFIDNQGASVFPLSPLAVLWINMVTSSPPAFGLGLEKPAANIMKRPPHNIKTGVFTLQTIGDVLFYGFIMGSTCLIAFVIVIYGANDGSLGQECNRGFHEGCDAVFRARSTVFATLIFQILFYAWELKALDRSMFNITPGRLFTQDLWANQILFWSVVIGCASVPLAIYVPGLNTRVFYQKGITWEWGLIIGMTLVFIASAEMWKIFVRSSDWYNRMGENHGWSATADVVRPNSKRRSRGDTTSSTGSETLDLGEKAREEKEAKEHRQQEAFGDQRV</sequence>
<dbReference type="InterPro" id="IPR059000">
    <property type="entry name" value="ATPase_P-type_domA"/>
</dbReference>
<feature type="transmembrane region" description="Helical" evidence="23">
    <location>
        <begin position="117"/>
        <end position="136"/>
    </location>
</feature>
<dbReference type="STRING" id="1423351.A0A074S2A5"/>
<comment type="cofactor">
    <cofactor evidence="1">
        <name>Mg(2+)</name>
        <dbReference type="ChEBI" id="CHEBI:18420"/>
    </cofactor>
</comment>
<dbReference type="Gene3D" id="3.40.1110.10">
    <property type="entry name" value="Calcium-transporting ATPase, cytoplasmic domain N"/>
    <property type="match status" value="1"/>
</dbReference>
<evidence type="ECO:0000256" key="2">
    <source>
        <dbReference type="ARBA" id="ARBA00004651"/>
    </source>
</evidence>
<feature type="transmembrane region" description="Helical" evidence="23">
    <location>
        <begin position="357"/>
        <end position="382"/>
    </location>
</feature>
<dbReference type="InterPro" id="IPR023298">
    <property type="entry name" value="ATPase_P-typ_TM_dom_sf"/>
</dbReference>
<dbReference type="OrthoDB" id="3352408at2759"/>
<dbReference type="InterPro" id="IPR006414">
    <property type="entry name" value="P-type_ATPase_IID"/>
</dbReference>
<protein>
    <recommendedName>
        <fullName evidence="19">P-type Na(+) transporter</fullName>
        <ecNumber evidence="19">7.2.2.3</ecNumber>
    </recommendedName>
</protein>
<dbReference type="SMART" id="SM00831">
    <property type="entry name" value="Cation_ATPase_N"/>
    <property type="match status" value="1"/>
</dbReference>
<dbReference type="InterPro" id="IPR036412">
    <property type="entry name" value="HAD-like_sf"/>
</dbReference>
<feature type="transmembrane region" description="Helical" evidence="23">
    <location>
        <begin position="879"/>
        <end position="899"/>
    </location>
</feature>
<feature type="transmembrane region" description="Helical" evidence="23">
    <location>
        <begin position="93"/>
        <end position="111"/>
    </location>
</feature>
<dbReference type="Proteomes" id="UP000027456">
    <property type="component" value="Unassembled WGS sequence"/>
</dbReference>
<keyword evidence="5" id="KW-0633">Potassium transport</keyword>
<dbReference type="GO" id="GO:0006816">
    <property type="term" value="P:calcium ion transport"/>
    <property type="evidence" value="ECO:0007669"/>
    <property type="project" value="UniProtKB-ARBA"/>
</dbReference>
<keyword evidence="4" id="KW-1003">Cell membrane</keyword>
<comment type="catalytic activity">
    <reaction evidence="20">
        <text>K(+)(in) + ATP + H2O = K(+)(out) + ADP + phosphate + H(+)</text>
        <dbReference type="Rhea" id="RHEA:75815"/>
        <dbReference type="ChEBI" id="CHEBI:15377"/>
        <dbReference type="ChEBI" id="CHEBI:15378"/>
        <dbReference type="ChEBI" id="CHEBI:29103"/>
        <dbReference type="ChEBI" id="CHEBI:30616"/>
        <dbReference type="ChEBI" id="CHEBI:43474"/>
        <dbReference type="ChEBI" id="CHEBI:456216"/>
    </reaction>
</comment>